<dbReference type="InterPro" id="IPR055119">
    <property type="entry name" value="Mig18_Fn1"/>
</dbReference>
<dbReference type="PANTHER" id="PTHR35572:SF6">
    <property type="entry name" value="IG-LIKE DOMAIN-CONTAINING PROTEIN"/>
    <property type="match status" value="1"/>
</dbReference>
<dbReference type="AlphaFoldDB" id="A0AAV5WCN3"/>
<comment type="caution">
    <text evidence="3">The sequence shown here is derived from an EMBL/GenBank/DDBJ whole genome shotgun (WGS) entry which is preliminary data.</text>
</comment>
<feature type="non-terminal residue" evidence="3">
    <location>
        <position position="1"/>
    </location>
</feature>
<evidence type="ECO:0000256" key="1">
    <source>
        <dbReference type="SAM" id="SignalP"/>
    </source>
</evidence>
<feature type="signal peptide" evidence="1">
    <location>
        <begin position="1"/>
        <end position="15"/>
    </location>
</feature>
<evidence type="ECO:0000313" key="3">
    <source>
        <dbReference type="EMBL" id="GMT29465.1"/>
    </source>
</evidence>
<dbReference type="Proteomes" id="UP001432322">
    <property type="component" value="Unassembled WGS sequence"/>
</dbReference>
<feature type="domain" description="Abnormal cell migration protein 18-like fibronectin type I" evidence="2">
    <location>
        <begin position="119"/>
        <end position="180"/>
    </location>
</feature>
<feature type="domain" description="Abnormal cell migration protein 18-like fibronectin type I" evidence="2">
    <location>
        <begin position="25"/>
        <end position="84"/>
    </location>
</feature>
<sequence>LLSLVVLSTIGVVSAAPVGFCDGGYRNGQQFTEGSFVKQCSADSLGSWSIDIVGCKTPFGRQISLGRTAEENNFVYSCERTANGATMNTRMTGSMGSGMGSGLGSGMGSGMGATRGCENGRYQRGEEYLSPNRSFVRRCLGDGGFDIVACIGGNGNRLRVGTQLVMNGFEHTCTKHVDGTVNYSMKPIF</sequence>
<dbReference type="EMBL" id="BTSY01000005">
    <property type="protein sequence ID" value="GMT29465.1"/>
    <property type="molecule type" value="Genomic_DNA"/>
</dbReference>
<reference evidence="3" key="1">
    <citation type="submission" date="2023-10" db="EMBL/GenBank/DDBJ databases">
        <title>Genome assembly of Pristionchus species.</title>
        <authorList>
            <person name="Yoshida K."/>
            <person name="Sommer R.J."/>
        </authorList>
    </citation>
    <scope>NUCLEOTIDE SEQUENCE</scope>
    <source>
        <strain evidence="3">RS5133</strain>
    </source>
</reference>
<accession>A0AAV5WCN3</accession>
<protein>
    <recommendedName>
        <fullName evidence="2">Abnormal cell migration protein 18-like fibronectin type I domain-containing protein</fullName>
    </recommendedName>
</protein>
<gene>
    <name evidence="3" type="ORF">PFISCL1PPCAC_20762</name>
</gene>
<organism evidence="3 4">
    <name type="scientific">Pristionchus fissidentatus</name>
    <dbReference type="NCBI Taxonomy" id="1538716"/>
    <lineage>
        <taxon>Eukaryota</taxon>
        <taxon>Metazoa</taxon>
        <taxon>Ecdysozoa</taxon>
        <taxon>Nematoda</taxon>
        <taxon>Chromadorea</taxon>
        <taxon>Rhabditida</taxon>
        <taxon>Rhabditina</taxon>
        <taxon>Diplogasteromorpha</taxon>
        <taxon>Diplogasteroidea</taxon>
        <taxon>Neodiplogasteridae</taxon>
        <taxon>Pristionchus</taxon>
    </lineage>
</organism>
<dbReference type="Pfam" id="PF23003">
    <property type="entry name" value="Fn1_2"/>
    <property type="match status" value="2"/>
</dbReference>
<evidence type="ECO:0000313" key="4">
    <source>
        <dbReference type="Proteomes" id="UP001432322"/>
    </source>
</evidence>
<keyword evidence="4" id="KW-1185">Reference proteome</keyword>
<keyword evidence="1" id="KW-0732">Signal</keyword>
<dbReference type="InterPro" id="IPR040282">
    <property type="entry name" value="Mig-18-like"/>
</dbReference>
<dbReference type="PANTHER" id="PTHR35572">
    <property type="entry name" value="PROTEIN CBG04538-RELATED"/>
    <property type="match status" value="1"/>
</dbReference>
<feature type="chain" id="PRO_5043338546" description="Abnormal cell migration protein 18-like fibronectin type I domain-containing protein" evidence="1">
    <location>
        <begin position="16"/>
        <end position="189"/>
    </location>
</feature>
<name>A0AAV5WCN3_9BILA</name>
<evidence type="ECO:0000259" key="2">
    <source>
        <dbReference type="Pfam" id="PF23003"/>
    </source>
</evidence>
<proteinExistence type="predicted"/>